<proteinExistence type="predicted"/>
<organism evidence="2 3">
    <name type="scientific">Streptomyces galilaeus</name>
    <dbReference type="NCBI Taxonomy" id="33899"/>
    <lineage>
        <taxon>Bacteria</taxon>
        <taxon>Bacillati</taxon>
        <taxon>Actinomycetota</taxon>
        <taxon>Actinomycetes</taxon>
        <taxon>Kitasatosporales</taxon>
        <taxon>Streptomycetaceae</taxon>
        <taxon>Streptomyces</taxon>
    </lineage>
</organism>
<dbReference type="EMBL" id="JBJVNE010000021">
    <property type="protein sequence ID" value="MFM9651537.1"/>
    <property type="molecule type" value="Genomic_DNA"/>
</dbReference>
<keyword evidence="3" id="KW-1185">Reference proteome</keyword>
<evidence type="ECO:0000313" key="2">
    <source>
        <dbReference type="EMBL" id="MFM9651537.1"/>
    </source>
</evidence>
<evidence type="ECO:0000256" key="1">
    <source>
        <dbReference type="SAM" id="MobiDB-lite"/>
    </source>
</evidence>
<comment type="caution">
    <text evidence="2">The sequence shown here is derived from an EMBL/GenBank/DDBJ whole genome shotgun (WGS) entry which is preliminary data.</text>
</comment>
<dbReference type="Proteomes" id="UP001631993">
    <property type="component" value="Unassembled WGS sequence"/>
</dbReference>
<evidence type="ECO:0000313" key="3">
    <source>
        <dbReference type="Proteomes" id="UP001631993"/>
    </source>
</evidence>
<feature type="region of interest" description="Disordered" evidence="1">
    <location>
        <begin position="1"/>
        <end position="25"/>
    </location>
</feature>
<sequence>MTIPGGGPPAPEPLPPARPDAGDDEYSATVLASHWVQRPEPEPAPVPTLVVGSGAAPGDATVLRFGPGVTEALARRPHPTLPTLVTPPAPRRRPQRHALPALVLVAAVLFLFWRQHTASAVGVREVSVTAARETLGCDSTAGIVGVVRTDGRPGTLSYRWVRSDGTSSDVRHTEVVRGQRQVRIELLWSFQGPGRHTAVAELRLLSPERRSAEVRFVYDCP</sequence>
<gene>
    <name evidence="2" type="ORF">ACKI1S_35955</name>
</gene>
<reference evidence="2 3" key="1">
    <citation type="submission" date="2024-12" db="EMBL/GenBank/DDBJ databases">
        <title>Forecasting of Potato common scab and diversities of Pathogenic streptomyces spp. in china.</title>
        <authorList>
            <person name="Handique U."/>
            <person name="Wu J."/>
        </authorList>
    </citation>
    <scope>NUCLEOTIDE SEQUENCE [LARGE SCALE GENOMIC DNA]</scope>
    <source>
        <strain evidence="2 3">ZRIMU1585</strain>
    </source>
</reference>
<dbReference type="RefSeq" id="WP_369280181.1">
    <property type="nucleotide sequence ID" value="NZ_JBJVMW010000023.1"/>
</dbReference>
<protein>
    <recommendedName>
        <fullName evidence="4">Ig-like domain-containing protein</fullName>
    </recommendedName>
</protein>
<evidence type="ECO:0008006" key="4">
    <source>
        <dbReference type="Google" id="ProtNLM"/>
    </source>
</evidence>
<feature type="compositionally biased region" description="Pro residues" evidence="1">
    <location>
        <begin position="1"/>
        <end position="18"/>
    </location>
</feature>
<accession>A0ABW9IUD5</accession>
<name>A0ABW9IUD5_STRGJ</name>